<evidence type="ECO:0000256" key="3">
    <source>
        <dbReference type="ARBA" id="ARBA00022692"/>
    </source>
</evidence>
<reference evidence="9 10" key="1">
    <citation type="submission" date="2016-01" db="EMBL/GenBank/DDBJ databases">
        <title>Genome sequencing of Roseivirga echinicomitans KMM 6058.</title>
        <authorList>
            <person name="Selvaratnam C."/>
            <person name="Thevarajoo S."/>
            <person name="Goh K.M."/>
            <person name="Ee R."/>
            <person name="Chan K.-G."/>
            <person name="Chong C.S."/>
        </authorList>
    </citation>
    <scope>NUCLEOTIDE SEQUENCE [LARGE SCALE GENOMIC DNA]</scope>
    <source>
        <strain evidence="9 10">KMM 6058</strain>
    </source>
</reference>
<evidence type="ECO:0000259" key="7">
    <source>
        <dbReference type="Pfam" id="PF02687"/>
    </source>
</evidence>
<dbReference type="Proteomes" id="UP000075615">
    <property type="component" value="Unassembled WGS sequence"/>
</dbReference>
<feature type="transmembrane region" description="Helical" evidence="6">
    <location>
        <begin position="754"/>
        <end position="777"/>
    </location>
</feature>
<feature type="transmembrane region" description="Helical" evidence="6">
    <location>
        <begin position="836"/>
        <end position="858"/>
    </location>
</feature>
<feature type="domain" description="MacB-like periplasmic core" evidence="8">
    <location>
        <begin position="544"/>
        <end position="694"/>
    </location>
</feature>
<evidence type="ECO:0000313" key="9">
    <source>
        <dbReference type="EMBL" id="KYG72354.1"/>
    </source>
</evidence>
<feature type="transmembrane region" description="Helical" evidence="6">
    <location>
        <begin position="462"/>
        <end position="487"/>
    </location>
</feature>
<feature type="domain" description="MacB-like periplasmic core" evidence="8">
    <location>
        <begin position="92"/>
        <end position="300"/>
    </location>
</feature>
<evidence type="ECO:0000313" key="10">
    <source>
        <dbReference type="Proteomes" id="UP000075615"/>
    </source>
</evidence>
<dbReference type="EMBL" id="LRDB01000051">
    <property type="protein sequence ID" value="KYG72354.1"/>
    <property type="molecule type" value="Genomic_DNA"/>
</dbReference>
<dbReference type="NCBIfam" id="NF038404">
    <property type="entry name" value="perm_prefix_2"/>
    <property type="match status" value="1"/>
</dbReference>
<feature type="transmembrane region" description="Helical" evidence="6">
    <location>
        <begin position="90"/>
        <end position="113"/>
    </location>
</feature>
<comment type="subcellular location">
    <subcellularLocation>
        <location evidence="1">Cell membrane</location>
        <topology evidence="1">Multi-pass membrane protein</topology>
    </subcellularLocation>
</comment>
<dbReference type="Pfam" id="PF02687">
    <property type="entry name" value="FtsX"/>
    <property type="match status" value="2"/>
</dbReference>
<dbReference type="STRING" id="296218.AWN68_11335"/>
<gene>
    <name evidence="9" type="ORF">AWN68_11335</name>
</gene>
<evidence type="ECO:0000256" key="1">
    <source>
        <dbReference type="ARBA" id="ARBA00004651"/>
    </source>
</evidence>
<dbReference type="Pfam" id="PF12704">
    <property type="entry name" value="MacB_PCD"/>
    <property type="match status" value="2"/>
</dbReference>
<evidence type="ECO:0008006" key="11">
    <source>
        <dbReference type="Google" id="ProtNLM"/>
    </source>
</evidence>
<proteinExistence type="predicted"/>
<dbReference type="AlphaFoldDB" id="A0A150X0U8"/>
<feature type="transmembrane region" description="Helical" evidence="6">
    <location>
        <begin position="508"/>
        <end position="528"/>
    </location>
</feature>
<evidence type="ECO:0000256" key="5">
    <source>
        <dbReference type="ARBA" id="ARBA00023136"/>
    </source>
</evidence>
<accession>A0A150X0U8</accession>
<keyword evidence="3 6" id="KW-0812">Transmembrane</keyword>
<sequence length="877" mass="99046">MLKKIGEWIFSFYCHPDFREDILGDLEEHYRSNFKEVGKRRADLKFFLNVLLLFRFSLLRDTWSSLNLIHTTMVKNNIKMAYRSMRRQKFYSFLNLTGLAIGMAACLFIAIFVKDELSFDKHFEDSDKIFRIASNLKFGDNVFNLSFAPDPMAKTAKEEFPEVVEAARTRGNLTQLISYNNNYIRQDHITWADQEFFSIFSLPLLRGDRNHLLDEPNTAVLTETTAKKIFGEEDPLNKVIRVNDQLDIKVTGVIADIPDNTHFDYNMFITMLNRDDASRNFWLGNNFTTYLKLNSKEAKEVVDGRFPAFIERHLADQVKQMMGVDLKDAVASGNLAATYFLQPIEDIYLYSNLDFELRSGGSIENVYLFSIIGFFILLIACINFMNMATARASIRAKEVGVRKVLGSLKGQLVNQFLTESILNSLVSGIAAIAIVTLFLPFFNQLTGKEIVNPIFSLNGLWPYFTVATLIVGLLAGVYPAFVLSSFLPSKVLKGEMTQGKKASLMRNILVVVQFSTSIFLIIGSAFIYSQLDYLQHKELGFNKDQILVINETQLLGDQIQVFKTELERSAVIESATISDFIPATNTYNDSPFLSENATTTDEAVSLQIWYVDEDYAKTYDLKMADGRFFSKEFASDSTGMVLNEAAIKRFGYAENPVGRKIKSVMENGSTYTIVGVAKDFHFRSMTEEIQPQVFFLGNSTGSVSVKFKANMTSDVLAASESIWDKFSGGKPFEYDFLDDIFSNSFNDQVRLKTIFSVFAGLAISIACLGLFGLAAYVTEQRKKEIGIRKVLGASMTTLLGLLFRNFTILILVSSIIAIPLAWLYMDGWLADFPFRIALNPFIFIISAVGTLIIALLTVGYQSMRAARRNPVENLRCE</sequence>
<dbReference type="InterPro" id="IPR025857">
    <property type="entry name" value="MacB_PCD"/>
</dbReference>
<dbReference type="OrthoDB" id="5933722at2"/>
<feature type="transmembrane region" description="Helical" evidence="6">
    <location>
        <begin position="798"/>
        <end position="824"/>
    </location>
</feature>
<dbReference type="InterPro" id="IPR047699">
    <property type="entry name" value="Permease_put_prefix"/>
</dbReference>
<dbReference type="GO" id="GO:0022857">
    <property type="term" value="F:transmembrane transporter activity"/>
    <property type="evidence" value="ECO:0007669"/>
    <property type="project" value="TreeGrafter"/>
</dbReference>
<feature type="domain" description="ABC3 transporter permease C-terminal" evidence="7">
    <location>
        <begin position="757"/>
        <end position="870"/>
    </location>
</feature>
<feature type="domain" description="ABC3 transporter permease C-terminal" evidence="7">
    <location>
        <begin position="371"/>
        <end position="481"/>
    </location>
</feature>
<keyword evidence="5 6" id="KW-0472">Membrane</keyword>
<dbReference type="GO" id="GO:0005886">
    <property type="term" value="C:plasma membrane"/>
    <property type="evidence" value="ECO:0007669"/>
    <property type="project" value="UniProtKB-SubCell"/>
</dbReference>
<evidence type="ECO:0000259" key="8">
    <source>
        <dbReference type="Pfam" id="PF12704"/>
    </source>
</evidence>
<comment type="caution">
    <text evidence="9">The sequence shown here is derived from an EMBL/GenBank/DDBJ whole genome shotgun (WGS) entry which is preliminary data.</text>
</comment>
<keyword evidence="2" id="KW-1003">Cell membrane</keyword>
<evidence type="ECO:0000256" key="2">
    <source>
        <dbReference type="ARBA" id="ARBA00022475"/>
    </source>
</evidence>
<dbReference type="PANTHER" id="PTHR30572:SF18">
    <property type="entry name" value="ABC-TYPE MACROLIDE FAMILY EXPORT SYSTEM PERMEASE COMPONENT 2"/>
    <property type="match status" value="1"/>
</dbReference>
<evidence type="ECO:0000256" key="4">
    <source>
        <dbReference type="ARBA" id="ARBA00022989"/>
    </source>
</evidence>
<name>A0A150X0U8_9BACT</name>
<organism evidence="9 10">
    <name type="scientific">Roseivirga echinicomitans</name>
    <dbReference type="NCBI Taxonomy" id="296218"/>
    <lineage>
        <taxon>Bacteria</taxon>
        <taxon>Pseudomonadati</taxon>
        <taxon>Bacteroidota</taxon>
        <taxon>Cytophagia</taxon>
        <taxon>Cytophagales</taxon>
        <taxon>Roseivirgaceae</taxon>
        <taxon>Roseivirga</taxon>
    </lineage>
</organism>
<protein>
    <recommendedName>
        <fullName evidence="11">Cell division protein FtsX</fullName>
    </recommendedName>
</protein>
<dbReference type="RefSeq" id="WP_068418688.1">
    <property type="nucleotide sequence ID" value="NZ_LRDB01000051.1"/>
</dbReference>
<dbReference type="InterPro" id="IPR003838">
    <property type="entry name" value="ABC3_permease_C"/>
</dbReference>
<feature type="transmembrane region" description="Helical" evidence="6">
    <location>
        <begin position="421"/>
        <end position="442"/>
    </location>
</feature>
<keyword evidence="4 6" id="KW-1133">Transmembrane helix</keyword>
<dbReference type="InterPro" id="IPR050250">
    <property type="entry name" value="Macrolide_Exporter_MacB"/>
</dbReference>
<keyword evidence="10" id="KW-1185">Reference proteome</keyword>
<evidence type="ECO:0000256" key="6">
    <source>
        <dbReference type="SAM" id="Phobius"/>
    </source>
</evidence>
<feature type="transmembrane region" description="Helical" evidence="6">
    <location>
        <begin position="366"/>
        <end position="385"/>
    </location>
</feature>
<dbReference type="PANTHER" id="PTHR30572">
    <property type="entry name" value="MEMBRANE COMPONENT OF TRANSPORTER-RELATED"/>
    <property type="match status" value="1"/>
</dbReference>